<organism evidence="1 2">
    <name type="scientific">Hyphomonas jannaschiana VP2</name>
    <dbReference type="NCBI Taxonomy" id="1280952"/>
    <lineage>
        <taxon>Bacteria</taxon>
        <taxon>Pseudomonadati</taxon>
        <taxon>Pseudomonadota</taxon>
        <taxon>Alphaproteobacteria</taxon>
        <taxon>Hyphomonadales</taxon>
        <taxon>Hyphomonadaceae</taxon>
        <taxon>Hyphomonas</taxon>
    </lineage>
</organism>
<dbReference type="AlphaFoldDB" id="A0A059F9M6"/>
<proteinExistence type="predicted"/>
<sequence>WEVRALRIRLISAHATLCAMTDLTDFITHAFRTIARAVAEAGVNADLFKQPEMISKTVKRRVSAELKRLGVLLRRLIFLMALQVELAPLTPRPVSNYFEKTEGEPKARKAFFSVLPVPASEAPDFLHGPVIVPTRAPVPAAPLIARWEAMLDTLRYRQRRAKCLARTIQRWKAAGEARPFIAPIAKTHTMPAALGIVSGGLTVQLIEALKDWPSFNTS</sequence>
<dbReference type="EMBL" id="ARYJ01000009">
    <property type="protein sequence ID" value="KCZ87261.1"/>
    <property type="molecule type" value="Genomic_DNA"/>
</dbReference>
<reference evidence="1 2" key="1">
    <citation type="journal article" date="2014" name="Antonie Van Leeuwenhoek">
        <title>Hyphomonas beringensis sp. nov. and Hyphomonas chukchiensis sp. nov., isolated from surface seawater of the Bering Sea and Chukchi Sea.</title>
        <authorList>
            <person name="Li C."/>
            <person name="Lai Q."/>
            <person name="Li G."/>
            <person name="Dong C."/>
            <person name="Wang J."/>
            <person name="Liao Y."/>
            <person name="Shao Z."/>
        </authorList>
    </citation>
    <scope>NUCLEOTIDE SEQUENCE [LARGE SCALE GENOMIC DNA]</scope>
    <source>
        <strain evidence="1 2">VP2</strain>
    </source>
</reference>
<keyword evidence="2" id="KW-1185">Reference proteome</keyword>
<evidence type="ECO:0000313" key="2">
    <source>
        <dbReference type="Proteomes" id="UP000024816"/>
    </source>
</evidence>
<dbReference type="RefSeq" id="WP_206741725.1">
    <property type="nucleotide sequence ID" value="NZ_ARYJ01000009.1"/>
</dbReference>
<dbReference type="PATRIC" id="fig|1280952.3.peg.2744"/>
<protein>
    <submittedName>
        <fullName evidence="1">Uncharacterized protein</fullName>
    </submittedName>
</protein>
<dbReference type="Proteomes" id="UP000024816">
    <property type="component" value="Unassembled WGS sequence"/>
</dbReference>
<feature type="non-terminal residue" evidence="1">
    <location>
        <position position="1"/>
    </location>
</feature>
<name>A0A059F9M6_9PROT</name>
<gene>
    <name evidence="1" type="ORF">HJA_13705</name>
</gene>
<comment type="caution">
    <text evidence="1">The sequence shown here is derived from an EMBL/GenBank/DDBJ whole genome shotgun (WGS) entry which is preliminary data.</text>
</comment>
<evidence type="ECO:0000313" key="1">
    <source>
        <dbReference type="EMBL" id="KCZ87261.1"/>
    </source>
</evidence>
<accession>A0A059F9M6</accession>